<evidence type="ECO:0000313" key="4">
    <source>
        <dbReference type="Proteomes" id="UP000750711"/>
    </source>
</evidence>
<protein>
    <recommendedName>
        <fullName evidence="5">Transmembrane protein</fullName>
    </recommendedName>
</protein>
<name>A0A9P8L9K8_9PEZI</name>
<evidence type="ECO:0000256" key="1">
    <source>
        <dbReference type="SAM" id="MobiDB-lite"/>
    </source>
</evidence>
<organism evidence="3 4">
    <name type="scientific">Trichoglossum hirsutum</name>
    <dbReference type="NCBI Taxonomy" id="265104"/>
    <lineage>
        <taxon>Eukaryota</taxon>
        <taxon>Fungi</taxon>
        <taxon>Dikarya</taxon>
        <taxon>Ascomycota</taxon>
        <taxon>Pezizomycotina</taxon>
        <taxon>Geoglossomycetes</taxon>
        <taxon>Geoglossales</taxon>
        <taxon>Geoglossaceae</taxon>
        <taxon>Trichoglossum</taxon>
    </lineage>
</organism>
<gene>
    <name evidence="3" type="ORF">GP486_005351</name>
</gene>
<proteinExistence type="predicted"/>
<feature type="transmembrane region" description="Helical" evidence="2">
    <location>
        <begin position="138"/>
        <end position="160"/>
    </location>
</feature>
<accession>A0A9P8L9K8</accession>
<reference evidence="3" key="1">
    <citation type="submission" date="2021-03" db="EMBL/GenBank/DDBJ databases">
        <title>Comparative genomics and phylogenomic investigation of the class Geoglossomycetes provide insights into ecological specialization and systematics.</title>
        <authorList>
            <person name="Melie T."/>
            <person name="Pirro S."/>
            <person name="Miller A.N."/>
            <person name="Quandt A."/>
        </authorList>
    </citation>
    <scope>NUCLEOTIDE SEQUENCE</scope>
    <source>
        <strain evidence="3">CAQ_001_2017</strain>
    </source>
</reference>
<dbReference type="Proteomes" id="UP000750711">
    <property type="component" value="Unassembled WGS sequence"/>
</dbReference>
<keyword evidence="2" id="KW-0472">Membrane</keyword>
<feature type="transmembrane region" description="Helical" evidence="2">
    <location>
        <begin position="43"/>
        <end position="62"/>
    </location>
</feature>
<evidence type="ECO:0000313" key="3">
    <source>
        <dbReference type="EMBL" id="KAH0556863.1"/>
    </source>
</evidence>
<feature type="compositionally biased region" description="Polar residues" evidence="1">
    <location>
        <begin position="113"/>
        <end position="123"/>
    </location>
</feature>
<dbReference type="AlphaFoldDB" id="A0A9P8L9K8"/>
<dbReference type="EMBL" id="JAGHQM010000989">
    <property type="protein sequence ID" value="KAH0556863.1"/>
    <property type="molecule type" value="Genomic_DNA"/>
</dbReference>
<evidence type="ECO:0008006" key="5">
    <source>
        <dbReference type="Google" id="ProtNLM"/>
    </source>
</evidence>
<evidence type="ECO:0000256" key="2">
    <source>
        <dbReference type="SAM" id="Phobius"/>
    </source>
</evidence>
<feature type="region of interest" description="Disordered" evidence="1">
    <location>
        <begin position="106"/>
        <end position="126"/>
    </location>
</feature>
<feature type="region of interest" description="Disordered" evidence="1">
    <location>
        <begin position="223"/>
        <end position="246"/>
    </location>
</feature>
<comment type="caution">
    <text evidence="3">The sequence shown here is derived from an EMBL/GenBank/DDBJ whole genome shotgun (WGS) entry which is preliminary data.</text>
</comment>
<keyword evidence="2" id="KW-0812">Transmembrane</keyword>
<keyword evidence="4" id="KW-1185">Reference proteome</keyword>
<sequence>MAVWKTTLSATLTFMGIHCWHIIRNDNKGERKWSGKLARTLVWTILYALGTVIGSVGLLSLVAKTFSRSRNIKIITGVFVGVLAIGVIFGAVLVAVGVFAISTNDKGPKSESTHPGTAGTTMSDSKDQAVSKARKESILAALGASIPIFILGFEILVAFYSDFVLAAIAENWSGTPSKGVRNVVDAFMHQTMLKWKDDKHKALTGYERKGHLKKKSKSILFKKRKEQVEEEEAEEEEVEEGEVEVQDTEWEIEALYPAEAPEGAEGETDSD</sequence>
<feature type="transmembrane region" description="Helical" evidence="2">
    <location>
        <begin position="74"/>
        <end position="101"/>
    </location>
</feature>
<keyword evidence="2" id="KW-1133">Transmembrane helix</keyword>
<feature type="compositionally biased region" description="Acidic residues" evidence="1">
    <location>
        <begin position="228"/>
        <end position="246"/>
    </location>
</feature>